<accession>A0ABU3WNF3</accession>
<evidence type="ECO:0000313" key="5">
    <source>
        <dbReference type="Proteomes" id="UP001275440"/>
    </source>
</evidence>
<keyword evidence="5" id="KW-1185">Reference proteome</keyword>
<dbReference type="InterPro" id="IPR008927">
    <property type="entry name" value="6-PGluconate_DH-like_C_sf"/>
</dbReference>
<organism evidence="4 5">
    <name type="scientific">Rhodococcus zopfii</name>
    <dbReference type="NCBI Taxonomy" id="43772"/>
    <lineage>
        <taxon>Bacteria</taxon>
        <taxon>Bacillati</taxon>
        <taxon>Actinomycetota</taxon>
        <taxon>Actinomycetes</taxon>
        <taxon>Mycobacteriales</taxon>
        <taxon>Nocardiaceae</taxon>
        <taxon>Rhodococcus</taxon>
    </lineage>
</organism>
<evidence type="ECO:0000256" key="1">
    <source>
        <dbReference type="ARBA" id="ARBA00007964"/>
    </source>
</evidence>
<reference evidence="4 5" key="1">
    <citation type="submission" date="2019-10" db="EMBL/GenBank/DDBJ databases">
        <title>Draft Genome Assembly of Rhodococcus zopfii DSM44189.</title>
        <authorList>
            <person name="Sutton J.M."/>
            <person name="Akob D.M."/>
            <person name="Bushman T.J."/>
        </authorList>
    </citation>
    <scope>NUCLEOTIDE SEQUENCE [LARGE SCALE GENOMIC DNA]</scope>
    <source>
        <strain evidence="4 5">DSM 44189</strain>
    </source>
</reference>
<comment type="similarity">
    <text evidence="1">Belongs to the prephenate/arogenate dehydrogenase family.</text>
</comment>
<dbReference type="Gene3D" id="3.40.50.720">
    <property type="entry name" value="NAD(P)-binding Rossmann-like Domain"/>
    <property type="match status" value="1"/>
</dbReference>
<comment type="caution">
    <text evidence="4">The sequence shown here is derived from an EMBL/GenBank/DDBJ whole genome shotgun (WGS) entry which is preliminary data.</text>
</comment>
<dbReference type="PANTHER" id="PTHR21363:SF0">
    <property type="entry name" value="PREPHENATE DEHYDROGENASE [NADP(+)]"/>
    <property type="match status" value="1"/>
</dbReference>
<gene>
    <name evidence="4" type="ORF">F8M49_08810</name>
</gene>
<name>A0ABU3WNF3_9NOCA</name>
<dbReference type="Pfam" id="PF20463">
    <property type="entry name" value="PDH_C"/>
    <property type="match status" value="1"/>
</dbReference>
<proteinExistence type="inferred from homology"/>
<evidence type="ECO:0000313" key="4">
    <source>
        <dbReference type="EMBL" id="MDV2475473.1"/>
    </source>
</evidence>
<dbReference type="SUPFAM" id="SSF51735">
    <property type="entry name" value="NAD(P)-binding Rossmann-fold domains"/>
    <property type="match status" value="1"/>
</dbReference>
<evidence type="ECO:0000256" key="2">
    <source>
        <dbReference type="ARBA" id="ARBA00023002"/>
    </source>
</evidence>
<keyword evidence="2" id="KW-0560">Oxidoreductase</keyword>
<sequence length="302" mass="30887">MTRGPVVVAGGAGAVGELLVTALRADGTEVLVLDPMPPPHDDTALAADITAPTGRAATALRAAPTVVLAVPEPVALEAIPVLGELLTPGTLLVETLSVKSAVPAALHAHAPHVQALGVNPMFAPSLGLAGRPVVAVAHQRGPAVAGFVADLTRWGAQVVELSADEHDRVTAATQALTHAAVLAFGLALDRLRVPDVAAATAPPPHVLMRSLLARVGTGAPEVYRDVQTGNPYAGAARQALRAGLDALDAAVAADPAAFGKLMDRARRPLGDRIERYRETCAQVFADLPQTTDRPPPGETGVP</sequence>
<dbReference type="SUPFAM" id="SSF48179">
    <property type="entry name" value="6-phosphogluconate dehydrogenase C-terminal domain-like"/>
    <property type="match status" value="1"/>
</dbReference>
<dbReference type="PROSITE" id="PS51176">
    <property type="entry name" value="PDH_ADH"/>
    <property type="match status" value="1"/>
</dbReference>
<dbReference type="PANTHER" id="PTHR21363">
    <property type="entry name" value="PREPHENATE DEHYDROGENASE"/>
    <property type="match status" value="1"/>
</dbReference>
<dbReference type="RefSeq" id="WP_072808192.1">
    <property type="nucleotide sequence ID" value="NZ_JAHWLX010000185.1"/>
</dbReference>
<evidence type="ECO:0000259" key="3">
    <source>
        <dbReference type="PROSITE" id="PS51176"/>
    </source>
</evidence>
<dbReference type="EMBL" id="WBMO01000001">
    <property type="protein sequence ID" value="MDV2475473.1"/>
    <property type="molecule type" value="Genomic_DNA"/>
</dbReference>
<dbReference type="Gene3D" id="1.10.3660.10">
    <property type="entry name" value="6-phosphogluconate dehydrogenase C-terminal like domain"/>
    <property type="match status" value="1"/>
</dbReference>
<dbReference type="InterPro" id="IPR036291">
    <property type="entry name" value="NAD(P)-bd_dom_sf"/>
</dbReference>
<dbReference type="InterPro" id="IPR046825">
    <property type="entry name" value="PDH_C"/>
</dbReference>
<dbReference type="Proteomes" id="UP001275440">
    <property type="component" value="Unassembled WGS sequence"/>
</dbReference>
<dbReference type="InterPro" id="IPR050812">
    <property type="entry name" value="Preph/Arog_dehydrog"/>
</dbReference>
<feature type="domain" description="Prephenate/arogenate dehydrogenase" evidence="3">
    <location>
        <begin position="4"/>
        <end position="291"/>
    </location>
</feature>
<protein>
    <submittedName>
        <fullName evidence="4">Prephenate dehydrogenase</fullName>
    </submittedName>
</protein>
<dbReference type="InterPro" id="IPR003099">
    <property type="entry name" value="Prephen_DH"/>
</dbReference>